<dbReference type="GO" id="GO:0017136">
    <property type="term" value="F:histone deacetylase activity, NAD-dependent"/>
    <property type="evidence" value="ECO:0007669"/>
    <property type="project" value="InterPro"/>
</dbReference>
<feature type="active site" description="Proton acceptor" evidence="7 10">
    <location>
        <position position="132"/>
    </location>
</feature>
<dbReference type="Proteomes" id="UP000790833">
    <property type="component" value="Unassembled WGS sequence"/>
</dbReference>
<dbReference type="RefSeq" id="XP_043047820.1">
    <property type="nucleotide sequence ID" value="XM_043192765.1"/>
</dbReference>
<keyword evidence="3 6" id="KW-0479">Metal-binding</keyword>
<feature type="region of interest" description="Disordered" evidence="11">
    <location>
        <begin position="285"/>
        <end position="358"/>
    </location>
</feature>
<dbReference type="PIRSF" id="PIRSF037938">
    <property type="entry name" value="SIR2_euk"/>
    <property type="match status" value="1"/>
</dbReference>
<dbReference type="GO" id="GO:0008270">
    <property type="term" value="F:zinc ion binding"/>
    <property type="evidence" value="ECO:0007669"/>
    <property type="project" value="UniProtKB-UniRule"/>
</dbReference>
<dbReference type="InterPro" id="IPR017328">
    <property type="entry name" value="Sirtuin_class_I"/>
</dbReference>
<feature type="binding site" evidence="8">
    <location>
        <position position="254"/>
    </location>
    <ligand>
        <name>NAD(+)</name>
        <dbReference type="ChEBI" id="CHEBI:57540"/>
    </ligand>
</feature>
<dbReference type="GO" id="GO:0070403">
    <property type="term" value="F:NAD+ binding"/>
    <property type="evidence" value="ECO:0007669"/>
    <property type="project" value="UniProtKB-UniRule"/>
</dbReference>
<dbReference type="SUPFAM" id="SSF52467">
    <property type="entry name" value="DHS-like NAD/FAD-binding domain"/>
    <property type="match status" value="1"/>
</dbReference>
<keyword evidence="2 6" id="KW-0808">Transferase</keyword>
<evidence type="ECO:0000256" key="9">
    <source>
        <dbReference type="PIRSR" id="PIRSR037938-3"/>
    </source>
</evidence>
<feature type="domain" description="Deacetylase sirtuin-type" evidence="12">
    <location>
        <begin position="3"/>
        <end position="268"/>
    </location>
</feature>
<feature type="binding site" evidence="8">
    <location>
        <begin position="40"/>
        <end position="42"/>
    </location>
    <ligand>
        <name>NAD(+)</name>
        <dbReference type="ChEBI" id="CHEBI:57540"/>
    </ligand>
</feature>
<dbReference type="Gene3D" id="3.30.1600.10">
    <property type="entry name" value="SIR2/SIRT2 'Small Domain"/>
    <property type="match status" value="1"/>
</dbReference>
<comment type="caution">
    <text evidence="13">The sequence shown here is derived from an EMBL/GenBank/DDBJ whole genome shotgun (WGS) entry which is preliminary data.</text>
</comment>
<dbReference type="PANTHER" id="PTHR11085">
    <property type="entry name" value="NAD-DEPENDENT PROTEIN DEACYLASE SIRTUIN-5, MITOCHONDRIAL-RELATED"/>
    <property type="match status" value="1"/>
</dbReference>
<evidence type="ECO:0000256" key="7">
    <source>
        <dbReference type="PIRSR" id="PIRSR037938-1"/>
    </source>
</evidence>
<feature type="binding site" evidence="8">
    <location>
        <begin position="209"/>
        <end position="210"/>
    </location>
    <ligand>
        <name>NAD(+)</name>
        <dbReference type="ChEBI" id="CHEBI:57540"/>
    </ligand>
</feature>
<keyword evidence="5 6" id="KW-0520">NAD</keyword>
<dbReference type="Pfam" id="PF02146">
    <property type="entry name" value="SIR2"/>
    <property type="match status" value="1"/>
</dbReference>
<evidence type="ECO:0000256" key="10">
    <source>
        <dbReference type="PROSITE-ProRule" id="PRU00236"/>
    </source>
</evidence>
<proteinExistence type="inferred from homology"/>
<feature type="binding site" evidence="9 10">
    <location>
        <position position="143"/>
    </location>
    <ligand>
        <name>Zn(2+)</name>
        <dbReference type="ChEBI" id="CHEBI:29105"/>
    </ligand>
</feature>
<feature type="compositionally biased region" description="Basic and acidic residues" evidence="11">
    <location>
        <begin position="291"/>
        <end position="358"/>
    </location>
</feature>
<feature type="binding site" evidence="8">
    <location>
        <begin position="233"/>
        <end position="235"/>
    </location>
    <ligand>
        <name>NAD(+)</name>
        <dbReference type="ChEBI" id="CHEBI:57540"/>
    </ligand>
</feature>
<sequence>MTEDLHDRQIRSLAESILLKNYKVTFFLGAGVSTASGIPDFRSPGTGIYDNLAQFNLPYAEAIFTLDYFKQNPEPFCVLAEELYPGNYRPTVFHCLLKLFEDKGILQRVYTQNIDNLERVAGVSDEFIVEAHGSFAEAHCVSCRKSYTSQEVWNKLIDKAGSHKGIPHCSCGNYIKPDIVFFGEALPQRLFNQWDEDVDDVDVAIVAGTSLTVYPFALLPSEVPRRTRRMLVNYEKVGDFVKGRRTDIFISADCDTIANKLAAALGWEQDLKDLVEKVLETHKEYKQKRKKEQDEVKPDDVTKETTKEADKTEAKQKPKQDKAETKQADETNSKLDKPELTDGKSSEEIEDKLSKLNL</sequence>
<comment type="catalytic activity">
    <reaction evidence="6">
        <text>N(6)-acetyl-L-lysyl-[protein] + NAD(+) + H2O = 2''-O-acetyl-ADP-D-ribose + nicotinamide + L-lysyl-[protein]</text>
        <dbReference type="Rhea" id="RHEA:43636"/>
        <dbReference type="Rhea" id="RHEA-COMP:9752"/>
        <dbReference type="Rhea" id="RHEA-COMP:10731"/>
        <dbReference type="ChEBI" id="CHEBI:15377"/>
        <dbReference type="ChEBI" id="CHEBI:17154"/>
        <dbReference type="ChEBI" id="CHEBI:29969"/>
        <dbReference type="ChEBI" id="CHEBI:57540"/>
        <dbReference type="ChEBI" id="CHEBI:61930"/>
        <dbReference type="ChEBI" id="CHEBI:83767"/>
        <dbReference type="EC" id="2.3.1.286"/>
    </reaction>
</comment>
<dbReference type="InterPro" id="IPR026590">
    <property type="entry name" value="Ssirtuin_cat_dom"/>
</dbReference>
<evidence type="ECO:0000256" key="2">
    <source>
        <dbReference type="ARBA" id="ARBA00022679"/>
    </source>
</evidence>
<dbReference type="InterPro" id="IPR026591">
    <property type="entry name" value="Sirtuin_cat_small_dom_sf"/>
</dbReference>
<evidence type="ECO:0000256" key="8">
    <source>
        <dbReference type="PIRSR" id="PIRSR037938-2"/>
    </source>
</evidence>
<evidence type="ECO:0000256" key="3">
    <source>
        <dbReference type="ARBA" id="ARBA00022723"/>
    </source>
</evidence>
<dbReference type="OrthoDB" id="420264at2759"/>
<comment type="cofactor">
    <cofactor evidence="9">
        <name>Zn(2+)</name>
        <dbReference type="ChEBI" id="CHEBI:29105"/>
    </cofactor>
    <text evidence="9">Binds 1 zinc ion per subunit.</text>
</comment>
<dbReference type="AlphaFoldDB" id="A0A9P7V6T2"/>
<feature type="binding site" evidence="9 10">
    <location>
        <position position="169"/>
    </location>
    <ligand>
        <name>Zn(2+)</name>
        <dbReference type="ChEBI" id="CHEBI:29105"/>
    </ligand>
</feature>
<keyword evidence="4 6" id="KW-0862">Zinc</keyword>
<dbReference type="GeneID" id="66115362"/>
<evidence type="ECO:0000256" key="1">
    <source>
        <dbReference type="ARBA" id="ARBA00006924"/>
    </source>
</evidence>
<protein>
    <recommendedName>
        <fullName evidence="6">NAD-dependent protein deacetylase</fullName>
        <ecNumber evidence="6">2.3.1.286</ecNumber>
    </recommendedName>
</protein>
<feature type="binding site" evidence="9 10">
    <location>
        <position position="171"/>
    </location>
    <ligand>
        <name>Zn(2+)</name>
        <dbReference type="ChEBI" id="CHEBI:29105"/>
    </ligand>
</feature>
<dbReference type="PANTHER" id="PTHR11085:SF6">
    <property type="entry name" value="NAD-DEPENDENT PROTEIN DEACETYLASE SIRTUIN-2"/>
    <property type="match status" value="1"/>
</dbReference>
<dbReference type="InterPro" id="IPR029035">
    <property type="entry name" value="DHS-like_NAD/FAD-binding_dom"/>
</dbReference>
<reference evidence="13" key="1">
    <citation type="submission" date="2021-03" db="EMBL/GenBank/DDBJ databases">
        <authorList>
            <person name="Palmer J.M."/>
        </authorList>
    </citation>
    <scope>NUCLEOTIDE SEQUENCE</scope>
    <source>
        <strain evidence="13">ARV_011</strain>
    </source>
</reference>
<evidence type="ECO:0000313" key="13">
    <source>
        <dbReference type="EMBL" id="KAG7192270.1"/>
    </source>
</evidence>
<dbReference type="EC" id="2.3.1.286" evidence="6"/>
<dbReference type="PROSITE" id="PS50305">
    <property type="entry name" value="SIRTUIN"/>
    <property type="match status" value="1"/>
</dbReference>
<evidence type="ECO:0000256" key="4">
    <source>
        <dbReference type="ARBA" id="ARBA00022833"/>
    </source>
</evidence>
<gene>
    <name evidence="13" type="primary">HST2</name>
    <name evidence="13" type="ORF">KQ657_001988</name>
</gene>
<dbReference type="GO" id="GO:0005634">
    <property type="term" value="C:nucleus"/>
    <property type="evidence" value="ECO:0007669"/>
    <property type="project" value="TreeGrafter"/>
</dbReference>
<feature type="binding site" evidence="8">
    <location>
        <begin position="30"/>
        <end position="34"/>
    </location>
    <ligand>
        <name>NAD(+)</name>
        <dbReference type="ChEBI" id="CHEBI:57540"/>
    </ligand>
</feature>
<dbReference type="InterPro" id="IPR003000">
    <property type="entry name" value="Sirtuin"/>
</dbReference>
<dbReference type="EMBL" id="JAHMUF010000019">
    <property type="protein sequence ID" value="KAG7192270.1"/>
    <property type="molecule type" value="Genomic_DNA"/>
</dbReference>
<evidence type="ECO:0000256" key="6">
    <source>
        <dbReference type="PIRNR" id="PIRNR037938"/>
    </source>
</evidence>
<evidence type="ECO:0000259" key="12">
    <source>
        <dbReference type="PROSITE" id="PS50305"/>
    </source>
</evidence>
<accession>A0A9P7V6T2</accession>
<keyword evidence="14" id="KW-1185">Reference proteome</keyword>
<dbReference type="InterPro" id="IPR050134">
    <property type="entry name" value="NAD-dep_sirtuin_deacylases"/>
</dbReference>
<dbReference type="Gene3D" id="3.40.50.1220">
    <property type="entry name" value="TPP-binding domain"/>
    <property type="match status" value="1"/>
</dbReference>
<feature type="binding site" evidence="9 10">
    <location>
        <position position="140"/>
    </location>
    <ligand>
        <name>Zn(2+)</name>
        <dbReference type="ChEBI" id="CHEBI:29105"/>
    </ligand>
</feature>
<evidence type="ECO:0000256" key="5">
    <source>
        <dbReference type="ARBA" id="ARBA00023027"/>
    </source>
</evidence>
<evidence type="ECO:0000256" key="11">
    <source>
        <dbReference type="SAM" id="MobiDB-lite"/>
    </source>
</evidence>
<evidence type="ECO:0000313" key="14">
    <source>
        <dbReference type="Proteomes" id="UP000790833"/>
    </source>
</evidence>
<name>A0A9P7V6T2_9ASCO</name>
<comment type="similarity">
    <text evidence="1 6">Belongs to the sirtuin family. Class I subfamily.</text>
</comment>
<feature type="binding site" evidence="8">
    <location>
        <begin position="112"/>
        <end position="115"/>
    </location>
    <ligand>
        <name>NAD(+)</name>
        <dbReference type="ChEBI" id="CHEBI:57540"/>
    </ligand>
</feature>
<organism evidence="13 14">
    <name type="scientific">Scheffersomyces spartinae</name>
    <dbReference type="NCBI Taxonomy" id="45513"/>
    <lineage>
        <taxon>Eukaryota</taxon>
        <taxon>Fungi</taxon>
        <taxon>Dikarya</taxon>
        <taxon>Ascomycota</taxon>
        <taxon>Saccharomycotina</taxon>
        <taxon>Pichiomycetes</taxon>
        <taxon>Debaryomycetaceae</taxon>
        <taxon>Scheffersomyces</taxon>
    </lineage>
</organism>